<dbReference type="EMBL" id="CATOUU010000134">
    <property type="protein sequence ID" value="CAI9917629.1"/>
    <property type="molecule type" value="Genomic_DNA"/>
</dbReference>
<proteinExistence type="predicted"/>
<dbReference type="EMBL" id="CATOUU010000163">
    <property type="protein sequence ID" value="CAI9918654.1"/>
    <property type="molecule type" value="Genomic_DNA"/>
</dbReference>
<reference evidence="3 5" key="2">
    <citation type="submission" date="2024-07" db="EMBL/GenBank/DDBJ databases">
        <authorList>
            <person name="Akdeniz Z."/>
        </authorList>
    </citation>
    <scope>NUCLEOTIDE SEQUENCE [LARGE SCALE GENOMIC DNA]</scope>
</reference>
<sequence length="105" mass="12621">MFLKVVYLKVVYEALHHLHCGLFVIEPHSKCQLRLSVPRGLVFDMENIVFKYNLKQVKIVEWNIQWNDYAYDVEWENMFGDIILSYKHHIVEEVGDLYDFLELNS</sequence>
<comment type="caution">
    <text evidence="1">The sequence shown here is derived from an EMBL/GenBank/DDBJ whole genome shotgun (WGS) entry which is preliminary data.</text>
</comment>
<dbReference type="Proteomes" id="UP001642409">
    <property type="component" value="Unassembled WGS sequence"/>
</dbReference>
<name>A0AA86NDM7_9EUKA</name>
<accession>A0AA86NDM7</accession>
<dbReference type="AlphaFoldDB" id="A0AA86NDM7"/>
<protein>
    <submittedName>
        <fullName evidence="3">Hypothetical_protein</fullName>
    </submittedName>
</protein>
<evidence type="ECO:0000313" key="1">
    <source>
        <dbReference type="EMBL" id="CAI9917629.1"/>
    </source>
</evidence>
<keyword evidence="5" id="KW-1185">Reference proteome</keyword>
<organism evidence="1">
    <name type="scientific">Hexamita inflata</name>
    <dbReference type="NCBI Taxonomy" id="28002"/>
    <lineage>
        <taxon>Eukaryota</taxon>
        <taxon>Metamonada</taxon>
        <taxon>Diplomonadida</taxon>
        <taxon>Hexamitidae</taxon>
        <taxon>Hexamitinae</taxon>
        <taxon>Hexamita</taxon>
    </lineage>
</organism>
<dbReference type="EMBL" id="CAXDID020000290">
    <property type="protein sequence ID" value="CAL6071475.1"/>
    <property type="molecule type" value="Genomic_DNA"/>
</dbReference>
<dbReference type="EMBL" id="CAXDID020000710">
    <property type="protein sequence ID" value="CAL6111555.1"/>
    <property type="molecule type" value="Genomic_DNA"/>
</dbReference>
<evidence type="ECO:0000313" key="4">
    <source>
        <dbReference type="EMBL" id="CAL6111555.1"/>
    </source>
</evidence>
<reference evidence="1" key="1">
    <citation type="submission" date="2023-06" db="EMBL/GenBank/DDBJ databases">
        <authorList>
            <person name="Kurt Z."/>
        </authorList>
    </citation>
    <scope>NUCLEOTIDE SEQUENCE</scope>
</reference>
<evidence type="ECO:0000313" key="3">
    <source>
        <dbReference type="EMBL" id="CAL6071475.1"/>
    </source>
</evidence>
<evidence type="ECO:0000313" key="5">
    <source>
        <dbReference type="Proteomes" id="UP001642409"/>
    </source>
</evidence>
<evidence type="ECO:0000313" key="2">
    <source>
        <dbReference type="EMBL" id="CAI9918654.1"/>
    </source>
</evidence>
<gene>
    <name evidence="1" type="ORF">HINF_LOCUS5274</name>
    <name evidence="3" type="ORF">HINF_LOCUS55164</name>
    <name evidence="2" type="ORF">HINF_LOCUS6299</name>
    <name evidence="4" type="ORF">HINF_LOCUS76453</name>
</gene>